<dbReference type="InterPro" id="IPR050322">
    <property type="entry name" value="Fe-S_cluster_asmbl/transfer"/>
</dbReference>
<dbReference type="GO" id="GO:0016226">
    <property type="term" value="P:iron-sulfur cluster assembly"/>
    <property type="evidence" value="ECO:0007669"/>
    <property type="project" value="InterPro"/>
</dbReference>
<dbReference type="Proteomes" id="UP000078596">
    <property type="component" value="Chromosome"/>
</dbReference>
<evidence type="ECO:0000313" key="3">
    <source>
        <dbReference type="EMBL" id="ANJ66323.1"/>
    </source>
</evidence>
<dbReference type="GO" id="GO:0051537">
    <property type="term" value="F:2 iron, 2 sulfur cluster binding"/>
    <property type="evidence" value="ECO:0007669"/>
    <property type="project" value="TreeGrafter"/>
</dbReference>
<dbReference type="PANTHER" id="PTHR10072:SF41">
    <property type="entry name" value="IRON-SULFUR CLUSTER ASSEMBLY 1 HOMOLOG, MITOCHONDRIAL"/>
    <property type="match status" value="1"/>
</dbReference>
<dbReference type="AlphaFoldDB" id="A0A191ZEM5"/>
<comment type="similarity">
    <text evidence="1">Belongs to the HesB/IscA family.</text>
</comment>
<keyword evidence="4" id="KW-1185">Reference proteome</keyword>
<evidence type="ECO:0000259" key="2">
    <source>
        <dbReference type="Pfam" id="PF01521"/>
    </source>
</evidence>
<feature type="domain" description="Core" evidence="2">
    <location>
        <begin position="22"/>
        <end position="122"/>
    </location>
</feature>
<dbReference type="STRING" id="1860122.A9404_02055"/>
<gene>
    <name evidence="3" type="ORF">A9404_02055</name>
</gene>
<dbReference type="Pfam" id="PF01521">
    <property type="entry name" value="Fe-S_biosyn"/>
    <property type="match status" value="1"/>
</dbReference>
<proteinExistence type="inferred from homology"/>
<evidence type="ECO:0000313" key="4">
    <source>
        <dbReference type="Proteomes" id="UP000078596"/>
    </source>
</evidence>
<reference evidence="3 4" key="1">
    <citation type="submission" date="2016-06" db="EMBL/GenBank/DDBJ databases">
        <title>Insight into the functional genes involving in sulfur oxidation in Pearl River water.</title>
        <authorList>
            <person name="Luo J."/>
            <person name="Tan X."/>
            <person name="Lin W."/>
        </authorList>
    </citation>
    <scope>NUCLEOTIDE SEQUENCE [LARGE SCALE GENOMIC DNA]</scope>
    <source>
        <strain evidence="3 4">LS2</strain>
    </source>
</reference>
<dbReference type="GO" id="GO:0005829">
    <property type="term" value="C:cytosol"/>
    <property type="evidence" value="ECO:0007669"/>
    <property type="project" value="TreeGrafter"/>
</dbReference>
<dbReference type="SUPFAM" id="SSF89360">
    <property type="entry name" value="HesB-like domain"/>
    <property type="match status" value="1"/>
</dbReference>
<dbReference type="EMBL" id="CP016027">
    <property type="protein sequence ID" value="ANJ66323.1"/>
    <property type="molecule type" value="Genomic_DNA"/>
</dbReference>
<name>A0A191ZEM5_9GAMM</name>
<dbReference type="PANTHER" id="PTHR10072">
    <property type="entry name" value="IRON-SULFUR CLUSTER ASSEMBLY PROTEIN"/>
    <property type="match status" value="1"/>
</dbReference>
<dbReference type="Gene3D" id="2.60.300.12">
    <property type="entry name" value="HesB-like domain"/>
    <property type="match status" value="1"/>
</dbReference>
<accession>A0A191ZEM5</accession>
<organism evidence="3 4">
    <name type="scientific">Halothiobacillus diazotrophicus</name>
    <dbReference type="NCBI Taxonomy" id="1860122"/>
    <lineage>
        <taxon>Bacteria</taxon>
        <taxon>Pseudomonadati</taxon>
        <taxon>Pseudomonadota</taxon>
        <taxon>Gammaproteobacteria</taxon>
        <taxon>Chromatiales</taxon>
        <taxon>Halothiobacillaceae</taxon>
        <taxon>Halothiobacillus</taxon>
    </lineage>
</organism>
<dbReference type="InterPro" id="IPR000361">
    <property type="entry name" value="ATAP_core_dom"/>
</dbReference>
<dbReference type="InterPro" id="IPR016092">
    <property type="entry name" value="ATAP"/>
</dbReference>
<protein>
    <recommendedName>
        <fullName evidence="2">Core domain-containing protein</fullName>
    </recommendedName>
</protein>
<dbReference type="KEGG" id="haz:A9404_02055"/>
<sequence length="134" mass="14459">MSNETRDQAAERARALPEADRLSLTEAAATHIGGLMKNEPSALGLRVGVKKSGCSGFGYVMDFARDIEQDDYAFDCDGLFLICDAESFPMLKGSTLDYVVNGLSRLLQFKNPNVVDSCGCGESFTVKETSPAHV</sequence>
<evidence type="ECO:0000256" key="1">
    <source>
        <dbReference type="ARBA" id="ARBA00006718"/>
    </source>
</evidence>
<dbReference type="InterPro" id="IPR035903">
    <property type="entry name" value="HesB-like_dom_sf"/>
</dbReference>
<dbReference type="NCBIfam" id="TIGR00049">
    <property type="entry name" value="iron-sulfur cluster assembly accessory protein"/>
    <property type="match status" value="1"/>
</dbReference>